<dbReference type="InterPro" id="IPR017871">
    <property type="entry name" value="ABC_transporter-like_CS"/>
</dbReference>
<dbReference type="Pfam" id="PF00005">
    <property type="entry name" value="ABC_tran"/>
    <property type="match status" value="1"/>
</dbReference>
<dbReference type="PROSITE" id="PS00211">
    <property type="entry name" value="ABC_TRANSPORTER_1"/>
    <property type="match status" value="1"/>
</dbReference>
<evidence type="ECO:0000259" key="5">
    <source>
        <dbReference type="PROSITE" id="PS50893"/>
    </source>
</evidence>
<name>A0ABW2ZWT5_9ACTN</name>
<organism evidence="6 7">
    <name type="scientific">Micromonospora azadirachtae</name>
    <dbReference type="NCBI Taxonomy" id="1970735"/>
    <lineage>
        <taxon>Bacteria</taxon>
        <taxon>Bacillati</taxon>
        <taxon>Actinomycetota</taxon>
        <taxon>Actinomycetes</taxon>
        <taxon>Micromonosporales</taxon>
        <taxon>Micromonosporaceae</taxon>
        <taxon>Micromonospora</taxon>
    </lineage>
</organism>
<dbReference type="InterPro" id="IPR003593">
    <property type="entry name" value="AAA+_ATPase"/>
</dbReference>
<evidence type="ECO:0000313" key="6">
    <source>
        <dbReference type="EMBL" id="MFD0783096.1"/>
    </source>
</evidence>
<evidence type="ECO:0000313" key="7">
    <source>
        <dbReference type="Proteomes" id="UP001597053"/>
    </source>
</evidence>
<dbReference type="SMART" id="SM00382">
    <property type="entry name" value="AAA"/>
    <property type="match status" value="1"/>
</dbReference>
<dbReference type="EMBL" id="JBHTHM010000086">
    <property type="protein sequence ID" value="MFD0783096.1"/>
    <property type="molecule type" value="Genomic_DNA"/>
</dbReference>
<dbReference type="Proteomes" id="UP001597053">
    <property type="component" value="Unassembled WGS sequence"/>
</dbReference>
<gene>
    <name evidence="6" type="ORF">ACFQZ8_04030</name>
</gene>
<evidence type="ECO:0000256" key="3">
    <source>
        <dbReference type="ARBA" id="ARBA00022840"/>
    </source>
</evidence>
<evidence type="ECO:0000256" key="4">
    <source>
        <dbReference type="ARBA" id="ARBA00022967"/>
    </source>
</evidence>
<dbReference type="Gene3D" id="3.40.50.300">
    <property type="entry name" value="P-loop containing nucleotide triphosphate hydrolases"/>
    <property type="match status" value="1"/>
</dbReference>
<comment type="caution">
    <text evidence="6">The sequence shown here is derived from an EMBL/GenBank/DDBJ whole genome shotgun (WGS) entry which is preliminary data.</text>
</comment>
<dbReference type="PANTHER" id="PTHR42794">
    <property type="entry name" value="HEMIN IMPORT ATP-BINDING PROTEIN HMUV"/>
    <property type="match status" value="1"/>
</dbReference>
<feature type="domain" description="ABC transporter" evidence="5">
    <location>
        <begin position="3"/>
        <end position="238"/>
    </location>
</feature>
<accession>A0ABW2ZWT5</accession>
<dbReference type="PANTHER" id="PTHR42794:SF1">
    <property type="entry name" value="HEMIN IMPORT ATP-BINDING PROTEIN HMUV"/>
    <property type="match status" value="1"/>
</dbReference>
<keyword evidence="4" id="KW-1278">Translocase</keyword>
<keyword evidence="2" id="KW-0547">Nucleotide-binding</keyword>
<keyword evidence="3 6" id="KW-0067">ATP-binding</keyword>
<dbReference type="SUPFAM" id="SSF52540">
    <property type="entry name" value="P-loop containing nucleoside triphosphate hydrolases"/>
    <property type="match status" value="1"/>
</dbReference>
<dbReference type="PROSITE" id="PS50893">
    <property type="entry name" value="ABC_TRANSPORTER_2"/>
    <property type="match status" value="1"/>
</dbReference>
<keyword evidence="1" id="KW-0813">Transport</keyword>
<evidence type="ECO:0000256" key="1">
    <source>
        <dbReference type="ARBA" id="ARBA00022448"/>
    </source>
</evidence>
<reference evidence="7" key="1">
    <citation type="journal article" date="2019" name="Int. J. Syst. Evol. Microbiol.">
        <title>The Global Catalogue of Microorganisms (GCM) 10K type strain sequencing project: providing services to taxonomists for standard genome sequencing and annotation.</title>
        <authorList>
            <consortium name="The Broad Institute Genomics Platform"/>
            <consortium name="The Broad Institute Genome Sequencing Center for Infectious Disease"/>
            <person name="Wu L."/>
            <person name="Ma J."/>
        </authorList>
    </citation>
    <scope>NUCLEOTIDE SEQUENCE [LARGE SCALE GENOMIC DNA]</scope>
    <source>
        <strain evidence="7">JCM 32148</strain>
    </source>
</reference>
<proteinExistence type="predicted"/>
<protein>
    <submittedName>
        <fullName evidence="6">ABC transporter ATP-binding protein</fullName>
    </submittedName>
</protein>
<dbReference type="InterPro" id="IPR003439">
    <property type="entry name" value="ABC_transporter-like_ATP-bd"/>
</dbReference>
<dbReference type="GO" id="GO:0005524">
    <property type="term" value="F:ATP binding"/>
    <property type="evidence" value="ECO:0007669"/>
    <property type="project" value="UniProtKB-KW"/>
</dbReference>
<dbReference type="InterPro" id="IPR027417">
    <property type="entry name" value="P-loop_NTPase"/>
</dbReference>
<keyword evidence="7" id="KW-1185">Reference proteome</keyword>
<sequence length="266" mass="28089">MIVNAVNVGLRQGGTRILHAVDVAVSAGEVVGIIGPNGAGKSTLLRAIAGVVIPDEGEITIAGVDVARARPRLLARQLALVEQHPVMQFDFSVRDYVLLGRHAHLGRFQAEGAVDAAHAAAALAKVGISAFASRNVTTLSGGERQLAAIARALVQQPRALLLDEPTSALDLSHQLRVLELVRDLAAEQLAVIVVVHDLDLAARMCDRLVLLVDGRVSADGPPETVLDADLLRDAYHVHSVVRPSPDTGAQTVTALRHIPTPNNKSQ</sequence>
<dbReference type="CDD" id="cd03214">
    <property type="entry name" value="ABC_Iron-Siderophores_B12_Hemin"/>
    <property type="match status" value="1"/>
</dbReference>
<evidence type="ECO:0000256" key="2">
    <source>
        <dbReference type="ARBA" id="ARBA00022741"/>
    </source>
</evidence>